<organism evidence="1 2">
    <name type="scientific">[Candida] jaroonii</name>
    <dbReference type="NCBI Taxonomy" id="467808"/>
    <lineage>
        <taxon>Eukaryota</taxon>
        <taxon>Fungi</taxon>
        <taxon>Dikarya</taxon>
        <taxon>Ascomycota</taxon>
        <taxon>Saccharomycotina</taxon>
        <taxon>Pichiomycetes</taxon>
        <taxon>Debaryomycetaceae</taxon>
        <taxon>Yamadazyma</taxon>
    </lineage>
</organism>
<sequence>MKSFIKTHKRSESLQSTGSIPTPLSSPILNQSPTSNNSNSPKKLLMPIKHLFHKRRTSSEVGDYASSNSLNYKDNSSSTDLPTSTRPSLLTRGSNFSENSRFSRLSDKIIPTLNSLNDLKRSTSKIITKNKSNDTDDHTESSRRKVSIRSTKSKRNSIRNIGTRSASSIRTKISNFNGSSDSMESNDSNFSFVKDMKGGRNTSIKYYKTKPKPKKEIETHYFENEDLDIDDDYDYENNGLDDFDNDEEEINYIDQFDDGDYNEEPKFTGDKMSDRDSDDIYDDIDDYSSYSGLQKEQDEDIDKRLVSHIEDYDDENYQDYDYDEDLEDHEHDSYYIQEYQANEESNRRYNQAYFENESILTLPHNKIPFNHSYHLSIEGIPNNSSQDLFNDEYEILEDYLDIDGGQELPSPKYQSYDNLELFDLNSPLINGLTIGGDLNNGRYKNFSPNVHIAKYKSKIRSFHLSIDEIDLLKSDEDLSDEEFITQEDGGLGITDEGLKFGGELNEANLNMLNYEQNKDFQYPPNSGTKDTSAKLTPLKISHMKNNSHLSEELKSFKSLDSRDSLPKKINRQSINEMMNLLENLQIDNEEGQRNKRNSIENMMNFLQTIQKSNIHISPKNYRKDSFASDLSLPQLDNDLNFGSVSKIVSSTKSNDDLLESTKEYDQELNELEKDLIDEINQLPEDFDFDANEELLSQFDKLNKSIKFSSFMRSNSFNKKPKKMAMSSNLSSNKVQMSNKTVTYYNSYKNPDKGIYNQPEGFNEQDESNFNEEDEYDI</sequence>
<name>A0ACA9Y0Q7_9ASCO</name>
<dbReference type="EMBL" id="CALSDN010000001">
    <property type="protein sequence ID" value="CAH6718478.1"/>
    <property type="molecule type" value="Genomic_DNA"/>
</dbReference>
<protein>
    <submittedName>
        <fullName evidence="1">Uncharacterized protein</fullName>
    </submittedName>
</protein>
<evidence type="ECO:0000313" key="2">
    <source>
        <dbReference type="Proteomes" id="UP001152531"/>
    </source>
</evidence>
<keyword evidence="2" id="KW-1185">Reference proteome</keyword>
<comment type="caution">
    <text evidence="1">The sequence shown here is derived from an EMBL/GenBank/DDBJ whole genome shotgun (WGS) entry which is preliminary data.</text>
</comment>
<reference evidence="1" key="1">
    <citation type="submission" date="2022-06" db="EMBL/GenBank/DDBJ databases">
        <authorList>
            <person name="Legras J.-L."/>
            <person name="Devillers H."/>
            <person name="Grondin C."/>
        </authorList>
    </citation>
    <scope>NUCLEOTIDE SEQUENCE</scope>
    <source>
        <strain evidence="1">CLIB 1444</strain>
    </source>
</reference>
<evidence type="ECO:0000313" key="1">
    <source>
        <dbReference type="EMBL" id="CAH6718478.1"/>
    </source>
</evidence>
<proteinExistence type="predicted"/>
<gene>
    <name evidence="1" type="ORF">CLIB1444_01S07646</name>
</gene>
<accession>A0ACA9Y0Q7</accession>
<dbReference type="Proteomes" id="UP001152531">
    <property type="component" value="Unassembled WGS sequence"/>
</dbReference>